<sequence>MADAWDSVVAWINRDRPDLTEAERRLWDAYPTGAVVDLGDGRPDGTDDPARLVRAEVISALLLGARDGTAGRVPAVRLHGARVTGALNVSGGEVGCELRLRRCVLDETPDFSNARARQIRFGDCTMPGFDGGGLRVDGFFSLSGSLIEGEVRLIRGYVTGGFRMNGVHLHNPGGYALFAGGLTVDVGAFIRDSEITGGIRLTGARMTGGLFMEGTRLHDSVGFALDGENMIVQDRMECSGGFVSDGQVRLRGARIDGTLSFDQGVLRAPGKRVLHLSHARVEELILIPSEPIQGEVTLGYSRINVILDRPAMWPERLRLNGLVYETLRGEADERLRFDWISRDPQGFRPQPYEQLATWLRQIGREDLARRCQLAKQRARRRNLNPVSRTWSVLLDWTVGYGYRPWISGLWLVLLVALGTVVFSLHHPLTIRQPDERPHFHAFVYTLDLMLPLETFGQRSAWDPTGWTAWLAWGLTAAGWFLATALIAGVARVLRRA</sequence>
<reference evidence="2 3" key="1">
    <citation type="submission" date="2019-06" db="EMBL/GenBank/DDBJ databases">
        <title>Sequencing the genomes of 1000 actinobacteria strains.</title>
        <authorList>
            <person name="Klenk H.-P."/>
        </authorList>
    </citation>
    <scope>NUCLEOTIDE SEQUENCE [LARGE SCALE GENOMIC DNA]</scope>
    <source>
        <strain evidence="2 3">DSM 102200</strain>
    </source>
</reference>
<keyword evidence="3" id="KW-1185">Reference proteome</keyword>
<feature type="transmembrane region" description="Helical" evidence="1">
    <location>
        <begin position="405"/>
        <end position="425"/>
    </location>
</feature>
<organism evidence="2 3">
    <name type="scientific">Actinoallomurus bryophytorum</name>
    <dbReference type="NCBI Taxonomy" id="1490222"/>
    <lineage>
        <taxon>Bacteria</taxon>
        <taxon>Bacillati</taxon>
        <taxon>Actinomycetota</taxon>
        <taxon>Actinomycetes</taxon>
        <taxon>Streptosporangiales</taxon>
        <taxon>Thermomonosporaceae</taxon>
        <taxon>Actinoallomurus</taxon>
    </lineage>
</organism>
<evidence type="ECO:0000313" key="2">
    <source>
        <dbReference type="EMBL" id="TQL97915.1"/>
    </source>
</evidence>
<keyword evidence="1" id="KW-1133">Transmembrane helix</keyword>
<keyword evidence="1" id="KW-0472">Membrane</keyword>
<proteinExistence type="predicted"/>
<gene>
    <name evidence="2" type="ORF">FB559_3526</name>
</gene>
<dbReference type="AlphaFoldDB" id="A0A543CLF6"/>
<feature type="transmembrane region" description="Helical" evidence="1">
    <location>
        <begin position="469"/>
        <end position="493"/>
    </location>
</feature>
<comment type="caution">
    <text evidence="2">The sequence shown here is derived from an EMBL/GenBank/DDBJ whole genome shotgun (WGS) entry which is preliminary data.</text>
</comment>
<dbReference type="RefSeq" id="WP_246121691.1">
    <property type="nucleotide sequence ID" value="NZ_VFOZ01000001.1"/>
</dbReference>
<name>A0A543CLF6_9ACTN</name>
<dbReference type="EMBL" id="VFOZ01000001">
    <property type="protein sequence ID" value="TQL97915.1"/>
    <property type="molecule type" value="Genomic_DNA"/>
</dbReference>
<accession>A0A543CLF6</accession>
<dbReference type="Proteomes" id="UP000316096">
    <property type="component" value="Unassembled WGS sequence"/>
</dbReference>
<keyword evidence="1" id="KW-0812">Transmembrane</keyword>
<evidence type="ECO:0008006" key="4">
    <source>
        <dbReference type="Google" id="ProtNLM"/>
    </source>
</evidence>
<evidence type="ECO:0000256" key="1">
    <source>
        <dbReference type="SAM" id="Phobius"/>
    </source>
</evidence>
<protein>
    <recommendedName>
        <fullName evidence="4">Oxidoreductase</fullName>
    </recommendedName>
</protein>
<evidence type="ECO:0000313" key="3">
    <source>
        <dbReference type="Proteomes" id="UP000316096"/>
    </source>
</evidence>